<dbReference type="PANTHER" id="PTHR48059:SF30">
    <property type="entry name" value="OS06G0587000 PROTEIN"/>
    <property type="match status" value="1"/>
</dbReference>
<proteinExistence type="predicted"/>
<dbReference type="EMBL" id="HBHX01071246">
    <property type="protein sequence ID" value="CAE0152291.1"/>
    <property type="molecule type" value="Transcribed_RNA"/>
</dbReference>
<dbReference type="InterPro" id="IPR032675">
    <property type="entry name" value="LRR_dom_sf"/>
</dbReference>
<accession>A0A7S3C4M9</accession>
<dbReference type="FunFam" id="3.80.10.10:FF:000383">
    <property type="entry name" value="Leucine-rich repeat receptor protein kinase EMS1"/>
    <property type="match status" value="1"/>
</dbReference>
<dbReference type="AlphaFoldDB" id="A0A7S3C4M9"/>
<dbReference type="InterPro" id="IPR051848">
    <property type="entry name" value="PGIP"/>
</dbReference>
<reference evidence="4" key="1">
    <citation type="submission" date="2021-01" db="EMBL/GenBank/DDBJ databases">
        <authorList>
            <person name="Corre E."/>
            <person name="Pelletier E."/>
            <person name="Niang G."/>
            <person name="Scheremetjew M."/>
            <person name="Finn R."/>
            <person name="Kale V."/>
            <person name="Holt S."/>
            <person name="Cochrane G."/>
            <person name="Meng A."/>
            <person name="Brown T."/>
            <person name="Cohen L."/>
        </authorList>
    </citation>
    <scope>NUCLEOTIDE SEQUENCE</scope>
    <source>
        <strain evidence="4">CCMP281</strain>
    </source>
</reference>
<evidence type="ECO:0008006" key="5">
    <source>
        <dbReference type="Google" id="ProtNLM"/>
    </source>
</evidence>
<evidence type="ECO:0000256" key="1">
    <source>
        <dbReference type="ARBA" id="ARBA00004196"/>
    </source>
</evidence>
<dbReference type="InterPro" id="IPR001611">
    <property type="entry name" value="Leu-rich_rpt"/>
</dbReference>
<dbReference type="Pfam" id="PF00560">
    <property type="entry name" value="LRR_1"/>
    <property type="match status" value="3"/>
</dbReference>
<protein>
    <recommendedName>
        <fullName evidence="5">Leucine-rich repeat-containing N-terminal plant-type domain-containing protein</fullName>
    </recommendedName>
</protein>
<gene>
    <name evidence="4" type="ORF">HERI1096_LOCUS39401</name>
</gene>
<keyword evidence="3" id="KW-0732">Signal</keyword>
<dbReference type="SUPFAM" id="SSF52058">
    <property type="entry name" value="L domain-like"/>
    <property type="match status" value="1"/>
</dbReference>
<sequence>MVWPMTWCMVATGLSSAAEKGDQEFNARVAVVLDYELSSTSWDADIKAADGFNETYRQHPPCPFQEVTCIDGHVKEVHFHLSHLVGTVPSELAQLSWLTILHPHTNEISGTLPTELGKLSPLMTSFNVYSNSISGTIPSQLGHLTSLDEVVLSKCRFSGTLPSELGRLSNLKGLYIHGNSLSGSLPTEIGQLSLLTIARIFGPHTRFSGSLPSQLYRFDDAKYWCAPPFDECLRCAPVPPIQVWEGVG</sequence>
<organism evidence="4">
    <name type="scientific">Haptolina ericina</name>
    <dbReference type="NCBI Taxonomy" id="156174"/>
    <lineage>
        <taxon>Eukaryota</taxon>
        <taxon>Haptista</taxon>
        <taxon>Haptophyta</taxon>
        <taxon>Prymnesiophyceae</taxon>
        <taxon>Prymnesiales</taxon>
        <taxon>Prymnesiaceae</taxon>
        <taxon>Haptolina</taxon>
    </lineage>
</organism>
<comment type="subcellular location">
    <subcellularLocation>
        <location evidence="1">Cell envelope</location>
    </subcellularLocation>
</comment>
<evidence type="ECO:0000256" key="3">
    <source>
        <dbReference type="SAM" id="SignalP"/>
    </source>
</evidence>
<name>A0A7S3C4M9_9EUKA</name>
<keyword evidence="2" id="KW-0677">Repeat</keyword>
<evidence type="ECO:0000313" key="4">
    <source>
        <dbReference type="EMBL" id="CAE0152291.1"/>
    </source>
</evidence>
<feature type="chain" id="PRO_5031220661" description="Leucine-rich repeat-containing N-terminal plant-type domain-containing protein" evidence="3">
    <location>
        <begin position="18"/>
        <end position="248"/>
    </location>
</feature>
<feature type="signal peptide" evidence="3">
    <location>
        <begin position="1"/>
        <end position="17"/>
    </location>
</feature>
<dbReference type="Gene3D" id="3.80.10.10">
    <property type="entry name" value="Ribonuclease Inhibitor"/>
    <property type="match status" value="2"/>
</dbReference>
<evidence type="ECO:0000256" key="2">
    <source>
        <dbReference type="ARBA" id="ARBA00022737"/>
    </source>
</evidence>
<dbReference type="PANTHER" id="PTHR48059">
    <property type="entry name" value="POLYGALACTURONASE INHIBITOR 1"/>
    <property type="match status" value="1"/>
</dbReference>